<sequence length="222" mass="24633">MGAQIEMDSNLANYVTRMSLRDDEILAELRNETARFPVAHAMLVMPEEAQFIALLARTIRATSALEVGTFTGYTTLCLARSLGAAGRVVTCDISEVWTRIAGRYWQRAGVRDRIDLRIGDAVETLSAILEADGPECFDLVFVDADKERSVHYYEQAITLTKPGGLVILDNTLFFGRVIDPEVQDAATVAIRELNRTVRDDTRVESSLLSIGDGVTIVRKRDH</sequence>
<dbReference type="Gene3D" id="3.40.50.150">
    <property type="entry name" value="Vaccinia Virus protein VP39"/>
    <property type="match status" value="1"/>
</dbReference>
<dbReference type="InterPro" id="IPR029063">
    <property type="entry name" value="SAM-dependent_MTases_sf"/>
</dbReference>
<keyword evidence="3" id="KW-0949">S-adenosyl-L-methionine</keyword>
<dbReference type="InterPro" id="IPR002935">
    <property type="entry name" value="SAM_O-MeTrfase"/>
</dbReference>
<evidence type="ECO:0000256" key="2">
    <source>
        <dbReference type="ARBA" id="ARBA00022679"/>
    </source>
</evidence>
<dbReference type="Pfam" id="PF01596">
    <property type="entry name" value="Methyltransf_3"/>
    <property type="match status" value="1"/>
</dbReference>
<keyword evidence="1" id="KW-0489">Methyltransferase</keyword>
<protein>
    <submittedName>
        <fullName evidence="4">O-methyltransferase</fullName>
    </submittedName>
</protein>
<keyword evidence="5" id="KW-1185">Reference proteome</keyword>
<accession>A0ABN3WCW1</accession>
<dbReference type="PROSITE" id="PS51682">
    <property type="entry name" value="SAM_OMT_I"/>
    <property type="match status" value="1"/>
</dbReference>
<proteinExistence type="predicted"/>
<name>A0ABN3WCW1_9ACTN</name>
<organism evidence="4 5">
    <name type="scientific">Streptosporangium fragile</name>
    <dbReference type="NCBI Taxonomy" id="46186"/>
    <lineage>
        <taxon>Bacteria</taxon>
        <taxon>Bacillati</taxon>
        <taxon>Actinomycetota</taxon>
        <taxon>Actinomycetes</taxon>
        <taxon>Streptosporangiales</taxon>
        <taxon>Streptosporangiaceae</taxon>
        <taxon>Streptosporangium</taxon>
    </lineage>
</organism>
<dbReference type="CDD" id="cd02440">
    <property type="entry name" value="AdoMet_MTases"/>
    <property type="match status" value="1"/>
</dbReference>
<dbReference type="InterPro" id="IPR050362">
    <property type="entry name" value="Cation-dep_OMT"/>
</dbReference>
<comment type="caution">
    <text evidence="4">The sequence shown here is derived from an EMBL/GenBank/DDBJ whole genome shotgun (WGS) entry which is preliminary data.</text>
</comment>
<dbReference type="EMBL" id="BAAAVI010000100">
    <property type="protein sequence ID" value="GAA2909560.1"/>
    <property type="molecule type" value="Genomic_DNA"/>
</dbReference>
<reference evidence="4 5" key="1">
    <citation type="journal article" date="2019" name="Int. J. Syst. Evol. Microbiol.">
        <title>The Global Catalogue of Microorganisms (GCM) 10K type strain sequencing project: providing services to taxonomists for standard genome sequencing and annotation.</title>
        <authorList>
            <consortium name="The Broad Institute Genomics Platform"/>
            <consortium name="The Broad Institute Genome Sequencing Center for Infectious Disease"/>
            <person name="Wu L."/>
            <person name="Ma J."/>
        </authorList>
    </citation>
    <scope>NUCLEOTIDE SEQUENCE [LARGE SCALE GENOMIC DNA]</scope>
    <source>
        <strain evidence="4 5">JCM 6242</strain>
    </source>
</reference>
<evidence type="ECO:0000256" key="3">
    <source>
        <dbReference type="ARBA" id="ARBA00022691"/>
    </source>
</evidence>
<dbReference type="PANTHER" id="PTHR10509:SF14">
    <property type="entry name" value="CAFFEOYL-COA O-METHYLTRANSFERASE 3-RELATED"/>
    <property type="match status" value="1"/>
</dbReference>
<keyword evidence="2" id="KW-0808">Transferase</keyword>
<evidence type="ECO:0000256" key="1">
    <source>
        <dbReference type="ARBA" id="ARBA00022603"/>
    </source>
</evidence>
<gene>
    <name evidence="4" type="ORF">GCM10010517_75990</name>
</gene>
<dbReference type="RefSeq" id="WP_344981600.1">
    <property type="nucleotide sequence ID" value="NZ_BAAAVI010000100.1"/>
</dbReference>
<evidence type="ECO:0000313" key="4">
    <source>
        <dbReference type="EMBL" id="GAA2909560.1"/>
    </source>
</evidence>
<dbReference type="PANTHER" id="PTHR10509">
    <property type="entry name" value="O-METHYLTRANSFERASE-RELATED"/>
    <property type="match status" value="1"/>
</dbReference>
<dbReference type="Proteomes" id="UP001500831">
    <property type="component" value="Unassembled WGS sequence"/>
</dbReference>
<dbReference type="SUPFAM" id="SSF53335">
    <property type="entry name" value="S-adenosyl-L-methionine-dependent methyltransferases"/>
    <property type="match status" value="1"/>
</dbReference>
<evidence type="ECO:0000313" key="5">
    <source>
        <dbReference type="Proteomes" id="UP001500831"/>
    </source>
</evidence>